<dbReference type="Pfam" id="PF05383">
    <property type="entry name" value="La"/>
    <property type="match status" value="1"/>
</dbReference>
<dbReference type="SUPFAM" id="SSF54928">
    <property type="entry name" value="RNA-binding domain, RBD"/>
    <property type="match status" value="2"/>
</dbReference>
<dbReference type="InterPro" id="IPR036388">
    <property type="entry name" value="WH-like_DNA-bd_sf"/>
</dbReference>
<accession>A0AAV7F5W6</accession>
<dbReference type="SMART" id="SM00715">
    <property type="entry name" value="LA"/>
    <property type="match status" value="1"/>
</dbReference>
<evidence type="ECO:0000256" key="4">
    <source>
        <dbReference type="ARBA" id="ARBA00057261"/>
    </source>
</evidence>
<feature type="domain" description="XRRM" evidence="9">
    <location>
        <begin position="318"/>
        <end position="444"/>
    </location>
</feature>
<dbReference type="SUPFAM" id="SSF46785">
    <property type="entry name" value="Winged helix' DNA-binding domain"/>
    <property type="match status" value="1"/>
</dbReference>
<evidence type="ECO:0000259" key="9">
    <source>
        <dbReference type="PROSITE" id="PS51939"/>
    </source>
</evidence>
<dbReference type="Pfam" id="PF08777">
    <property type="entry name" value="RRM_3"/>
    <property type="match status" value="1"/>
</dbReference>
<keyword evidence="3" id="KW-0539">Nucleus</keyword>
<sequence>MATTSLDEEASKNVLRQVEFYFSDSNLPRDRFLTNTINESEDGLVSLALICSFTRMRNHLGLGSIKPDDVPEETVAAVAETLRKSSSLKVSEDGKKVGRSTELLKPEEVIEQIDSRTVAAGPLPYDVKLEDVQSYFSKYGKVNSVRLPRHAADKRCFCGTALIEFSSEEDAKNILNQDVAYAGAELELKTKKIFDAERQEMIANQKSHTSHDSHTADSYPKGLIVAFKLKSLSKEEAAKDESRDGHETDGTTKMEAEESVSKNAPDMDEKPSNGTDKENEGEDHEPLTEEGEEKVTEDATQEHGGEAVEGSNAEDNDAEEAPSSMESKDSNDIVLREDLKHVFQRFGTVKFVDYSMGKDSGYIRFDQPEAGQKARAAAALAEEGGLVVKNFVAILEPVTGEAEKEYWTLLRSNQDRNRESRSNRGRGGRNNNRGGKRFDGKHPRSSGGLLSVSSFAIRREEERGAGAPAILLSIQLHCFPSVRVIEKGKDVGRKSSYSRHGHACENADSSHDLRFPSPRSLRCLRLQKHCPPHKEGIRPDLRIRMAMCCWLKLRLLFHSFSGNFYLLLSGDPQFPYLQRGLLSTPQHAYLIFSTTL</sequence>
<feature type="compositionally biased region" description="Acidic residues" evidence="6">
    <location>
        <begin position="279"/>
        <end position="292"/>
    </location>
</feature>
<evidence type="ECO:0000313" key="10">
    <source>
        <dbReference type="EMBL" id="KAG9456096.1"/>
    </source>
</evidence>
<dbReference type="PROSITE" id="PS50102">
    <property type="entry name" value="RRM"/>
    <property type="match status" value="1"/>
</dbReference>
<dbReference type="AlphaFoldDB" id="A0AAV7F5W6"/>
<keyword evidence="2 5" id="KW-0694">RNA-binding</keyword>
<dbReference type="InterPro" id="IPR002344">
    <property type="entry name" value="Lupus_La"/>
</dbReference>
<feature type="domain" description="HTH La-type RNA-binding" evidence="8">
    <location>
        <begin position="4"/>
        <end position="109"/>
    </location>
</feature>
<comment type="function">
    <text evidence="4">Binds to the 3' poly(U) terminus of nascent RNA polymerase III transcripts, protecting them from exonuclease digestion and facilitating their folding and maturation.</text>
</comment>
<dbReference type="InterPro" id="IPR006630">
    <property type="entry name" value="La_HTH"/>
</dbReference>
<dbReference type="PROSITE" id="PS51939">
    <property type="entry name" value="XRRM"/>
    <property type="match status" value="1"/>
</dbReference>
<gene>
    <name evidence="10" type="ORF">H6P81_000604</name>
</gene>
<dbReference type="FunFam" id="1.10.10.10:FF:000795">
    <property type="entry name" value="La protein 2"/>
    <property type="match status" value="1"/>
</dbReference>
<evidence type="ECO:0000256" key="2">
    <source>
        <dbReference type="ARBA" id="ARBA00022884"/>
    </source>
</evidence>
<evidence type="ECO:0000256" key="5">
    <source>
        <dbReference type="PROSITE-ProRule" id="PRU00332"/>
    </source>
</evidence>
<dbReference type="PROSITE" id="PS50961">
    <property type="entry name" value="HTH_LA"/>
    <property type="match status" value="1"/>
</dbReference>
<evidence type="ECO:0000256" key="1">
    <source>
        <dbReference type="ARBA" id="ARBA00004123"/>
    </source>
</evidence>
<dbReference type="PANTHER" id="PTHR22792:SF140">
    <property type="entry name" value="ACHILLES, ISOFORM A"/>
    <property type="match status" value="1"/>
</dbReference>
<protein>
    <recommendedName>
        <fullName evidence="12">La protein 1</fullName>
    </recommendedName>
</protein>
<feature type="region of interest" description="Disordered" evidence="6">
    <location>
        <begin position="235"/>
        <end position="331"/>
    </location>
</feature>
<dbReference type="GO" id="GO:0003729">
    <property type="term" value="F:mRNA binding"/>
    <property type="evidence" value="ECO:0007669"/>
    <property type="project" value="TreeGrafter"/>
</dbReference>
<dbReference type="PRINTS" id="PR00302">
    <property type="entry name" value="LUPUSLA"/>
</dbReference>
<dbReference type="EMBL" id="JAINDJ010000002">
    <property type="protein sequence ID" value="KAG9456096.1"/>
    <property type="molecule type" value="Genomic_DNA"/>
</dbReference>
<dbReference type="CDD" id="cd08030">
    <property type="entry name" value="LA_like_plant"/>
    <property type="match status" value="1"/>
</dbReference>
<dbReference type="SMART" id="SM00360">
    <property type="entry name" value="RRM"/>
    <property type="match status" value="2"/>
</dbReference>
<feature type="compositionally biased region" description="Basic and acidic residues" evidence="6">
    <location>
        <begin position="293"/>
        <end position="306"/>
    </location>
</feature>
<dbReference type="GO" id="GO:1990904">
    <property type="term" value="C:ribonucleoprotein complex"/>
    <property type="evidence" value="ECO:0007669"/>
    <property type="project" value="UniProtKB-UniRule"/>
</dbReference>
<dbReference type="GO" id="GO:0005634">
    <property type="term" value="C:nucleus"/>
    <property type="evidence" value="ECO:0007669"/>
    <property type="project" value="UniProtKB-SubCell"/>
</dbReference>
<name>A0AAV7F5W6_ARIFI</name>
<comment type="caution">
    <text evidence="10">The sequence shown here is derived from an EMBL/GenBank/DDBJ whole genome shotgun (WGS) entry which is preliminary data.</text>
</comment>
<dbReference type="Gene3D" id="1.10.10.10">
    <property type="entry name" value="Winged helix-like DNA-binding domain superfamily/Winged helix DNA-binding domain"/>
    <property type="match status" value="1"/>
</dbReference>
<dbReference type="CDD" id="cd12291">
    <property type="entry name" value="RRM1_La"/>
    <property type="match status" value="1"/>
</dbReference>
<evidence type="ECO:0000256" key="3">
    <source>
        <dbReference type="ARBA" id="ARBA00023242"/>
    </source>
</evidence>
<proteinExistence type="predicted"/>
<dbReference type="Pfam" id="PF00076">
    <property type="entry name" value="RRM_1"/>
    <property type="match status" value="1"/>
</dbReference>
<evidence type="ECO:0000313" key="11">
    <source>
        <dbReference type="Proteomes" id="UP000825729"/>
    </source>
</evidence>
<dbReference type="Proteomes" id="UP000825729">
    <property type="component" value="Unassembled WGS sequence"/>
</dbReference>
<dbReference type="InterPro" id="IPR012677">
    <property type="entry name" value="Nucleotide-bd_a/b_plait_sf"/>
</dbReference>
<dbReference type="InterPro" id="IPR014886">
    <property type="entry name" value="La_xRRM"/>
</dbReference>
<keyword evidence="11" id="KW-1185">Reference proteome</keyword>
<dbReference type="InterPro" id="IPR045180">
    <property type="entry name" value="La_dom_prot"/>
</dbReference>
<feature type="compositionally biased region" description="Basic and acidic residues" evidence="6">
    <location>
        <begin position="235"/>
        <end position="278"/>
    </location>
</feature>
<dbReference type="GO" id="GO:0006396">
    <property type="term" value="P:RNA processing"/>
    <property type="evidence" value="ECO:0007669"/>
    <property type="project" value="InterPro"/>
</dbReference>
<feature type="region of interest" description="Disordered" evidence="6">
    <location>
        <begin position="414"/>
        <end position="446"/>
    </location>
</feature>
<feature type="domain" description="RRM" evidence="7">
    <location>
        <begin position="116"/>
        <end position="198"/>
    </location>
</feature>
<dbReference type="InterPro" id="IPR035979">
    <property type="entry name" value="RBD_domain_sf"/>
</dbReference>
<evidence type="ECO:0008006" key="12">
    <source>
        <dbReference type="Google" id="ProtNLM"/>
    </source>
</evidence>
<dbReference type="InterPro" id="IPR000504">
    <property type="entry name" value="RRM_dom"/>
</dbReference>
<comment type="subcellular location">
    <subcellularLocation>
        <location evidence="1">Nucleus</location>
    </subcellularLocation>
</comment>
<evidence type="ECO:0000259" key="8">
    <source>
        <dbReference type="PROSITE" id="PS50961"/>
    </source>
</evidence>
<evidence type="ECO:0000256" key="6">
    <source>
        <dbReference type="SAM" id="MobiDB-lite"/>
    </source>
</evidence>
<organism evidence="10 11">
    <name type="scientific">Aristolochia fimbriata</name>
    <name type="common">White veined hardy Dutchman's pipe vine</name>
    <dbReference type="NCBI Taxonomy" id="158543"/>
    <lineage>
        <taxon>Eukaryota</taxon>
        <taxon>Viridiplantae</taxon>
        <taxon>Streptophyta</taxon>
        <taxon>Embryophyta</taxon>
        <taxon>Tracheophyta</taxon>
        <taxon>Spermatophyta</taxon>
        <taxon>Magnoliopsida</taxon>
        <taxon>Magnoliidae</taxon>
        <taxon>Piperales</taxon>
        <taxon>Aristolochiaceae</taxon>
        <taxon>Aristolochia</taxon>
    </lineage>
</organism>
<dbReference type="InterPro" id="IPR036390">
    <property type="entry name" value="WH_DNA-bd_sf"/>
</dbReference>
<reference evidence="10 11" key="1">
    <citation type="submission" date="2021-07" db="EMBL/GenBank/DDBJ databases">
        <title>The Aristolochia fimbriata genome: insights into angiosperm evolution, floral development and chemical biosynthesis.</title>
        <authorList>
            <person name="Jiao Y."/>
        </authorList>
    </citation>
    <scope>NUCLEOTIDE SEQUENCE [LARGE SCALE GENOMIC DNA]</scope>
    <source>
        <strain evidence="10">IBCAS-2021</strain>
        <tissue evidence="10">Leaf</tissue>
    </source>
</reference>
<evidence type="ECO:0000259" key="7">
    <source>
        <dbReference type="PROSITE" id="PS50102"/>
    </source>
</evidence>
<dbReference type="Gene3D" id="3.30.70.330">
    <property type="match status" value="2"/>
</dbReference>
<dbReference type="PANTHER" id="PTHR22792">
    <property type="entry name" value="LUPUS LA PROTEIN-RELATED"/>
    <property type="match status" value="1"/>
</dbReference>